<organism evidence="3 4">
    <name type="scientific">Apiospora phragmitis</name>
    <dbReference type="NCBI Taxonomy" id="2905665"/>
    <lineage>
        <taxon>Eukaryota</taxon>
        <taxon>Fungi</taxon>
        <taxon>Dikarya</taxon>
        <taxon>Ascomycota</taxon>
        <taxon>Pezizomycotina</taxon>
        <taxon>Sordariomycetes</taxon>
        <taxon>Xylariomycetidae</taxon>
        <taxon>Amphisphaeriales</taxon>
        <taxon>Apiosporaceae</taxon>
        <taxon>Apiospora</taxon>
    </lineage>
</organism>
<dbReference type="Pfam" id="PF00004">
    <property type="entry name" value="AAA"/>
    <property type="match status" value="1"/>
</dbReference>
<proteinExistence type="predicted"/>
<dbReference type="InterPro" id="IPR054289">
    <property type="entry name" value="DUF7025"/>
</dbReference>
<feature type="compositionally biased region" description="Basic and acidic residues" evidence="1">
    <location>
        <begin position="956"/>
        <end position="965"/>
    </location>
</feature>
<dbReference type="SMART" id="SM00382">
    <property type="entry name" value="AAA"/>
    <property type="match status" value="1"/>
</dbReference>
<comment type="caution">
    <text evidence="3">The sequence shown here is derived from an EMBL/GenBank/DDBJ whole genome shotgun (WGS) entry which is preliminary data.</text>
</comment>
<dbReference type="InterPro" id="IPR003959">
    <property type="entry name" value="ATPase_AAA_core"/>
</dbReference>
<dbReference type="Pfam" id="PF23232">
    <property type="entry name" value="AAA_lid_13"/>
    <property type="match status" value="1"/>
</dbReference>
<dbReference type="CDD" id="cd19481">
    <property type="entry name" value="RecA-like_protease"/>
    <property type="match status" value="1"/>
</dbReference>
<dbReference type="GeneID" id="92093088"/>
<feature type="compositionally biased region" description="Basic and acidic residues" evidence="1">
    <location>
        <begin position="302"/>
        <end position="327"/>
    </location>
</feature>
<feature type="compositionally biased region" description="Basic and acidic residues" evidence="1">
    <location>
        <begin position="934"/>
        <end position="948"/>
    </location>
</feature>
<dbReference type="PANTHER" id="PTHR46411:SF2">
    <property type="entry name" value="AAA+ ATPASE DOMAIN-CONTAINING PROTEIN"/>
    <property type="match status" value="1"/>
</dbReference>
<name>A0ABR1UGZ9_9PEZI</name>
<dbReference type="RefSeq" id="XP_066713614.1">
    <property type="nucleotide sequence ID" value="XM_066860025.1"/>
</dbReference>
<accession>A0ABR1UGZ9</accession>
<gene>
    <name evidence="3" type="ORF">PG994_008616</name>
</gene>
<feature type="region of interest" description="Disordered" evidence="1">
    <location>
        <begin position="17"/>
        <end position="73"/>
    </location>
</feature>
<dbReference type="Pfam" id="PF22942">
    <property type="entry name" value="DUF7025"/>
    <property type="match status" value="1"/>
</dbReference>
<dbReference type="PANTHER" id="PTHR46411">
    <property type="entry name" value="FAMILY ATPASE, PUTATIVE-RELATED"/>
    <property type="match status" value="1"/>
</dbReference>
<dbReference type="InterPro" id="IPR056599">
    <property type="entry name" value="AAA_lid_fung"/>
</dbReference>
<dbReference type="Gene3D" id="3.40.50.300">
    <property type="entry name" value="P-loop containing nucleotide triphosphate hydrolases"/>
    <property type="match status" value="1"/>
</dbReference>
<feature type="region of interest" description="Disordered" evidence="1">
    <location>
        <begin position="122"/>
        <end position="151"/>
    </location>
</feature>
<evidence type="ECO:0000313" key="4">
    <source>
        <dbReference type="Proteomes" id="UP001480595"/>
    </source>
</evidence>
<protein>
    <recommendedName>
        <fullName evidence="2">AAA+ ATPase domain-containing protein</fullName>
    </recommendedName>
</protein>
<evidence type="ECO:0000313" key="3">
    <source>
        <dbReference type="EMBL" id="KAK8058168.1"/>
    </source>
</evidence>
<dbReference type="InterPro" id="IPR027417">
    <property type="entry name" value="P-loop_NTPase"/>
</dbReference>
<reference evidence="3 4" key="1">
    <citation type="submission" date="2023-01" db="EMBL/GenBank/DDBJ databases">
        <title>Analysis of 21 Apiospora genomes using comparative genomics revels a genus with tremendous synthesis potential of carbohydrate active enzymes and secondary metabolites.</title>
        <authorList>
            <person name="Sorensen T."/>
        </authorList>
    </citation>
    <scope>NUCLEOTIDE SEQUENCE [LARGE SCALE GENOMIC DNA]</scope>
    <source>
        <strain evidence="3 4">CBS 135458</strain>
    </source>
</reference>
<sequence>MMSEAGLLVQAANKVRTKQYSQIRPGAPNVTGTPSSTNSPPSSNDPASGEPASGIEVGQQEPATVVTSVRGEKQSAAKAALQDAARKVRELAATTSYDIVGDIQDINKAITELVGGEGWKETLRTSHAPNPTAPQPSKARPGRRNDFEVERSRPCGVQRTLMEEWPLHAFPDEHGGGDDKDRQTVPHSDQLPTIQVFYRSIPSTMENPDSIASEDDFKHAHDISHQREKPQRVLINSTILIKDLESICGLPLPHRPQEQREQLLVYNWPGIQNALKSMQDEQKTVMLKKQDVTIDTPQAKPSDGEPRGIPGKQHESNTKPDKQHTSDAEPVNNNLKDKLLLRINHLKVLVDFIKTDLGHLIGLRMKIRDATLGAITFEELCHLYAPGDLIINRKASVDHLHQVYATTGGRMRLSRNFGGIPDDSPDAGAGTWTDVVIDCIRMRWDGTDIGPFRLTHRVPPFIGERRITDLDFYPVRFRDNPDDLCDDLAARGKKVLECHGHMKYEGLTVDAIGQQPKPESPFSPRYGLPPALTYESVTGISQGGQEIESDVYIDMKTYYQTLDPSLRVYDKLRRSQPSERETPEELAGKGKTACLALLSRAVPAYEFRSREWIWVDITKVEPIDKREETRTRGWKDLVIDDKYRRLLESLVNNHVSPSEQRRTQSQIGDGRHTAQIDLIQGKGRGLIILLHGPPGTGKTSTAEAIAAYTGKPLYAITCGDIGLGADNVEANLLKHTRLAEKWGCVLLLDEADVFLARRGWNDVLRNALVSIFLRHLEYYSGILFLTTNIVGLIDEAFKSRIHVALRYDKIDEDTTEQIWQNLLRHIRRDNQASKLKITFDEGALLDFAMEHYEEHAADQSTWNARQIRNAFTTAIAMGQFDRLERIRQEEASPEEVLASGNKSLTTIKLTRRNFLRIATIADDFEHYIHSVRGDDTETARQNQQRDDSFSQQQTPPKKDYRRAAAYDDEYASSRGPRRGHQSTSHPSRSAFKGKSAAKRRSNRDESDEKDSEVDEGQQDSDVRTRRMRRSRKVASNDEADRFDEE</sequence>
<dbReference type="EMBL" id="JAQQWL010000009">
    <property type="protein sequence ID" value="KAK8058168.1"/>
    <property type="molecule type" value="Genomic_DNA"/>
</dbReference>
<dbReference type="InterPro" id="IPR003593">
    <property type="entry name" value="AAA+_ATPase"/>
</dbReference>
<feature type="domain" description="AAA+ ATPase" evidence="2">
    <location>
        <begin position="684"/>
        <end position="811"/>
    </location>
</feature>
<evidence type="ECO:0000259" key="2">
    <source>
        <dbReference type="SMART" id="SM00382"/>
    </source>
</evidence>
<keyword evidence="4" id="KW-1185">Reference proteome</keyword>
<feature type="region of interest" description="Disordered" evidence="1">
    <location>
        <begin position="290"/>
        <end position="331"/>
    </location>
</feature>
<feature type="compositionally biased region" description="Low complexity" evidence="1">
    <location>
        <begin position="28"/>
        <end position="46"/>
    </location>
</feature>
<feature type="region of interest" description="Disordered" evidence="1">
    <location>
        <begin position="934"/>
        <end position="1045"/>
    </location>
</feature>
<dbReference type="SUPFAM" id="SSF52540">
    <property type="entry name" value="P-loop containing nucleoside triphosphate hydrolases"/>
    <property type="match status" value="1"/>
</dbReference>
<evidence type="ECO:0000256" key="1">
    <source>
        <dbReference type="SAM" id="MobiDB-lite"/>
    </source>
</evidence>
<dbReference type="Proteomes" id="UP001480595">
    <property type="component" value="Unassembled WGS sequence"/>
</dbReference>
<feature type="compositionally biased region" description="Acidic residues" evidence="1">
    <location>
        <begin position="1005"/>
        <end position="1018"/>
    </location>
</feature>